<dbReference type="AlphaFoldDB" id="A0AAV4ULL8"/>
<evidence type="ECO:0000313" key="2">
    <source>
        <dbReference type="Proteomes" id="UP001054945"/>
    </source>
</evidence>
<keyword evidence="2" id="KW-1185">Reference proteome</keyword>
<sequence>MGTEIMTVFHGLAYQSVNSVLDGELNFKLFVQSTGSFGVQCPLILIVDHLIFRLCQLFSLVTLHDCNFEESMILFYSVKRGAKYRFDQGPSLLLFQTASILKKKRRISLPAACLI</sequence>
<accession>A0AAV4ULL8</accession>
<gene>
    <name evidence="1" type="ORF">CEXT_135091</name>
</gene>
<dbReference type="EMBL" id="BPLR01013082">
    <property type="protein sequence ID" value="GIY58606.1"/>
    <property type="molecule type" value="Genomic_DNA"/>
</dbReference>
<comment type="caution">
    <text evidence="1">The sequence shown here is derived from an EMBL/GenBank/DDBJ whole genome shotgun (WGS) entry which is preliminary data.</text>
</comment>
<organism evidence="1 2">
    <name type="scientific">Caerostris extrusa</name>
    <name type="common">Bark spider</name>
    <name type="synonym">Caerostris bankana</name>
    <dbReference type="NCBI Taxonomy" id="172846"/>
    <lineage>
        <taxon>Eukaryota</taxon>
        <taxon>Metazoa</taxon>
        <taxon>Ecdysozoa</taxon>
        <taxon>Arthropoda</taxon>
        <taxon>Chelicerata</taxon>
        <taxon>Arachnida</taxon>
        <taxon>Araneae</taxon>
        <taxon>Araneomorphae</taxon>
        <taxon>Entelegynae</taxon>
        <taxon>Araneoidea</taxon>
        <taxon>Araneidae</taxon>
        <taxon>Caerostris</taxon>
    </lineage>
</organism>
<protein>
    <submittedName>
        <fullName evidence="1">Uncharacterized protein</fullName>
    </submittedName>
</protein>
<name>A0AAV4ULL8_CAEEX</name>
<reference evidence="1 2" key="1">
    <citation type="submission" date="2021-06" db="EMBL/GenBank/DDBJ databases">
        <title>Caerostris extrusa draft genome.</title>
        <authorList>
            <person name="Kono N."/>
            <person name="Arakawa K."/>
        </authorList>
    </citation>
    <scope>NUCLEOTIDE SEQUENCE [LARGE SCALE GENOMIC DNA]</scope>
</reference>
<evidence type="ECO:0000313" key="1">
    <source>
        <dbReference type="EMBL" id="GIY58606.1"/>
    </source>
</evidence>
<proteinExistence type="predicted"/>
<dbReference type="Proteomes" id="UP001054945">
    <property type="component" value="Unassembled WGS sequence"/>
</dbReference>